<gene>
    <name evidence="1" type="ORF">NGF19_09225</name>
</gene>
<name>A0ABT0ZB23_9ACTN</name>
<reference evidence="1 2" key="1">
    <citation type="submission" date="2022-05" db="EMBL/GenBank/DDBJ databases">
        <title>Streptomyces sp. nov. RY43-2 isolated from soil of a peat swamp forest.</title>
        <authorList>
            <person name="Kanchanasin P."/>
            <person name="Tanasupawat S."/>
            <person name="Phongsopitanun W."/>
        </authorList>
    </citation>
    <scope>NUCLEOTIDE SEQUENCE [LARGE SCALE GENOMIC DNA]</scope>
    <source>
        <strain evidence="1 2">RY43-2</strain>
    </source>
</reference>
<sequence>MAEHHLIVSAPTGTGGRSIQADDVNLGTAYRLHDVAVLLQRAGFGGWDDLDVIESPLIEWYGGGPEEWFVERHSWP</sequence>
<dbReference type="RefSeq" id="WP_252423940.1">
    <property type="nucleotide sequence ID" value="NZ_JAMWMR010000006.1"/>
</dbReference>
<protein>
    <submittedName>
        <fullName evidence="1">Uncharacterized protein</fullName>
    </submittedName>
</protein>
<evidence type="ECO:0000313" key="1">
    <source>
        <dbReference type="EMBL" id="MCN9240973.1"/>
    </source>
</evidence>
<proteinExistence type="predicted"/>
<keyword evidence="2" id="KW-1185">Reference proteome</keyword>
<organism evidence="1 2">
    <name type="scientific">Streptomyces macrolidinus</name>
    <dbReference type="NCBI Taxonomy" id="2952607"/>
    <lineage>
        <taxon>Bacteria</taxon>
        <taxon>Bacillati</taxon>
        <taxon>Actinomycetota</taxon>
        <taxon>Actinomycetes</taxon>
        <taxon>Kitasatosporales</taxon>
        <taxon>Streptomycetaceae</taxon>
        <taxon>Streptomyces</taxon>
    </lineage>
</organism>
<dbReference type="EMBL" id="JAMWMR010000006">
    <property type="protein sequence ID" value="MCN9240973.1"/>
    <property type="molecule type" value="Genomic_DNA"/>
</dbReference>
<accession>A0ABT0ZB23</accession>
<dbReference type="Proteomes" id="UP001523219">
    <property type="component" value="Unassembled WGS sequence"/>
</dbReference>
<comment type="caution">
    <text evidence="1">The sequence shown here is derived from an EMBL/GenBank/DDBJ whole genome shotgun (WGS) entry which is preliminary data.</text>
</comment>
<evidence type="ECO:0000313" key="2">
    <source>
        <dbReference type="Proteomes" id="UP001523219"/>
    </source>
</evidence>